<dbReference type="Proteomes" id="UP001157134">
    <property type="component" value="Unassembled WGS sequence"/>
</dbReference>
<evidence type="ECO:0000313" key="4">
    <source>
        <dbReference type="EMBL" id="GLX86602.1"/>
    </source>
</evidence>
<feature type="signal peptide" evidence="2">
    <location>
        <begin position="1"/>
        <end position="24"/>
    </location>
</feature>
<evidence type="ECO:0000313" key="5">
    <source>
        <dbReference type="Proteomes" id="UP001157134"/>
    </source>
</evidence>
<name>A0ABQ6HG77_9GAMM</name>
<proteinExistence type="predicted"/>
<evidence type="ECO:0000256" key="1">
    <source>
        <dbReference type="SAM" id="MobiDB-lite"/>
    </source>
</evidence>
<evidence type="ECO:0000259" key="3">
    <source>
        <dbReference type="Pfam" id="PF04784"/>
    </source>
</evidence>
<feature type="chain" id="PRO_5047441187" description="DUF547 domain-containing protein" evidence="2">
    <location>
        <begin position="25"/>
        <end position="379"/>
    </location>
</feature>
<gene>
    <name evidence="4" type="ORF">tloyanaT_28550</name>
</gene>
<dbReference type="EMBL" id="BSSV01000006">
    <property type="protein sequence ID" value="GLX86602.1"/>
    <property type="molecule type" value="Genomic_DNA"/>
</dbReference>
<dbReference type="RefSeq" id="WP_284299783.1">
    <property type="nucleotide sequence ID" value="NZ_BSSV01000006.1"/>
</dbReference>
<reference evidence="4 5" key="1">
    <citation type="submission" date="2023-03" db="EMBL/GenBank/DDBJ databases">
        <title>Thalassotalea loyana LMG 22536T draft genome sequence.</title>
        <authorList>
            <person name="Sawabe T."/>
        </authorList>
    </citation>
    <scope>NUCLEOTIDE SEQUENCE [LARGE SCALE GENOMIC DNA]</scope>
    <source>
        <strain evidence="4 5">LMG 22536</strain>
    </source>
</reference>
<evidence type="ECO:0000256" key="2">
    <source>
        <dbReference type="SAM" id="SignalP"/>
    </source>
</evidence>
<organism evidence="4 5">
    <name type="scientific">Thalassotalea loyana</name>
    <dbReference type="NCBI Taxonomy" id="280483"/>
    <lineage>
        <taxon>Bacteria</taxon>
        <taxon>Pseudomonadati</taxon>
        <taxon>Pseudomonadota</taxon>
        <taxon>Gammaproteobacteria</taxon>
        <taxon>Alteromonadales</taxon>
        <taxon>Colwelliaceae</taxon>
        <taxon>Thalassotalea</taxon>
    </lineage>
</organism>
<dbReference type="Pfam" id="PF04784">
    <property type="entry name" value="DUF547"/>
    <property type="match status" value="1"/>
</dbReference>
<sequence>MISNNLFKATVLATSLMVANCALASEQSTSSLVKFTEYTQDSTKKMDFVVVDQLLHAGVLNMGFSTRAYAKKSKQTLGTRFKQKVDGATENEGNRFFYERLKKDKHKILKLRQELEAMPSNTPLNEYSKNAQLAYWLNLYNVTMINEIMEVYPLNNLKDLFEEGSSILDKKVLNVDNTLISLNDIHYKILPGLSPDSSLFIYGLYQGIKGSPNIRRKAYTAKTVEKDLLDNALEFVNSNRGTQFNGGANTVRVSSFYERNAQFFPDFDNDLKAHLQKYAKNNIVDKIKTANRFKTNIDNWRITDLYGSIRRRDYGTYVNNGDGTRFAEGYKLSEEQVAQLTYIMRVRAANFGGGSVTVTDLEPTDETDGQSEEKSGDKE</sequence>
<dbReference type="InterPro" id="IPR006869">
    <property type="entry name" value="DUF547"/>
</dbReference>
<feature type="domain" description="DUF547" evidence="3">
    <location>
        <begin position="125"/>
        <end position="236"/>
    </location>
</feature>
<keyword evidence="2" id="KW-0732">Signal</keyword>
<protein>
    <recommendedName>
        <fullName evidence="3">DUF547 domain-containing protein</fullName>
    </recommendedName>
</protein>
<accession>A0ABQ6HG77</accession>
<comment type="caution">
    <text evidence="4">The sequence shown here is derived from an EMBL/GenBank/DDBJ whole genome shotgun (WGS) entry which is preliminary data.</text>
</comment>
<keyword evidence="5" id="KW-1185">Reference proteome</keyword>
<feature type="region of interest" description="Disordered" evidence="1">
    <location>
        <begin position="355"/>
        <end position="379"/>
    </location>
</feature>